<name>A0A4R5NHT9_9LACO</name>
<dbReference type="GO" id="GO:0003677">
    <property type="term" value="F:DNA binding"/>
    <property type="evidence" value="ECO:0007669"/>
    <property type="project" value="UniProtKB-KW"/>
</dbReference>
<organism evidence="5 6">
    <name type="scientific">Companilactobacillus farciminis</name>
    <dbReference type="NCBI Taxonomy" id="1612"/>
    <lineage>
        <taxon>Bacteria</taxon>
        <taxon>Bacillati</taxon>
        <taxon>Bacillota</taxon>
        <taxon>Bacilli</taxon>
        <taxon>Lactobacillales</taxon>
        <taxon>Lactobacillaceae</taxon>
        <taxon>Companilactobacillus</taxon>
    </lineage>
</organism>
<dbReference type="InterPro" id="IPR036390">
    <property type="entry name" value="WH_DNA-bd_sf"/>
</dbReference>
<dbReference type="SUPFAM" id="SSF46785">
    <property type="entry name" value="Winged helix' DNA-binding domain"/>
    <property type="match status" value="1"/>
</dbReference>
<keyword evidence="2" id="KW-0238">DNA-binding</keyword>
<comment type="caution">
    <text evidence="5">The sequence shown here is derived from an EMBL/GenBank/DDBJ whole genome shotgun (WGS) entry which is preliminary data.</text>
</comment>
<sequence length="145" mass="16850">MDDYNLVGFVMRYSMVKKRIAAKYLKEEDLNTFESILLGIVYKNHQCSQDKIGEITLFDGASIARALKKLEDRGFVSRQPDPNNRRKKLVTITDAGQRLYDEVRKAFHKGNDAIFKDITSEEQTQLEKILMKVYKNLDDIKIESK</sequence>
<dbReference type="Proteomes" id="UP000295257">
    <property type="component" value="Unassembled WGS sequence"/>
</dbReference>
<protein>
    <recommendedName>
        <fullName evidence="4">HTH marR-type domain-containing protein</fullName>
    </recommendedName>
</protein>
<dbReference type="InterPro" id="IPR036388">
    <property type="entry name" value="WH-like_DNA-bd_sf"/>
</dbReference>
<dbReference type="PROSITE" id="PS01117">
    <property type="entry name" value="HTH_MARR_1"/>
    <property type="match status" value="1"/>
</dbReference>
<keyword evidence="1" id="KW-0805">Transcription regulation</keyword>
<reference evidence="5 6" key="1">
    <citation type="journal article" date="2019" name="Appl. Microbiol. Biotechnol.">
        <title>Uncovering carbohydrate metabolism through a genotype-phenotype association study of 56 lactic acid bacteria genomes.</title>
        <authorList>
            <person name="Buron-Moles G."/>
            <person name="Chailyan A."/>
            <person name="Dolejs I."/>
            <person name="Forster J."/>
            <person name="Miks M.H."/>
        </authorList>
    </citation>
    <scope>NUCLEOTIDE SEQUENCE [LARGE SCALE GENOMIC DNA]</scope>
    <source>
        <strain evidence="5 6">ATCC 29644</strain>
    </source>
</reference>
<keyword evidence="6" id="KW-1185">Reference proteome</keyword>
<gene>
    <name evidence="5" type="ORF">C5L30_002071</name>
</gene>
<dbReference type="InterPro" id="IPR023187">
    <property type="entry name" value="Tscrpt_reg_MarR-type_CS"/>
</dbReference>
<dbReference type="EMBL" id="PUFN01000006">
    <property type="protein sequence ID" value="TDG74126.1"/>
    <property type="molecule type" value="Genomic_DNA"/>
</dbReference>
<dbReference type="Pfam" id="PF01047">
    <property type="entry name" value="MarR"/>
    <property type="match status" value="1"/>
</dbReference>
<feature type="domain" description="HTH marR-type" evidence="4">
    <location>
        <begin position="1"/>
        <end position="135"/>
    </location>
</feature>
<evidence type="ECO:0000313" key="5">
    <source>
        <dbReference type="EMBL" id="TDG74126.1"/>
    </source>
</evidence>
<dbReference type="OrthoDB" id="2389730at2"/>
<proteinExistence type="predicted"/>
<evidence type="ECO:0000259" key="4">
    <source>
        <dbReference type="PROSITE" id="PS50995"/>
    </source>
</evidence>
<dbReference type="InterPro" id="IPR000835">
    <property type="entry name" value="HTH_MarR-typ"/>
</dbReference>
<dbReference type="AlphaFoldDB" id="A0A4R5NHT9"/>
<evidence type="ECO:0000256" key="2">
    <source>
        <dbReference type="ARBA" id="ARBA00023125"/>
    </source>
</evidence>
<dbReference type="SMART" id="SM00347">
    <property type="entry name" value="HTH_MARR"/>
    <property type="match status" value="1"/>
</dbReference>
<dbReference type="GO" id="GO:0003700">
    <property type="term" value="F:DNA-binding transcription factor activity"/>
    <property type="evidence" value="ECO:0007669"/>
    <property type="project" value="InterPro"/>
</dbReference>
<dbReference type="RefSeq" id="WP_010018441.1">
    <property type="nucleotide sequence ID" value="NZ_PUFN01000006.1"/>
</dbReference>
<evidence type="ECO:0000256" key="3">
    <source>
        <dbReference type="ARBA" id="ARBA00023163"/>
    </source>
</evidence>
<dbReference type="PRINTS" id="PR00598">
    <property type="entry name" value="HTHMARR"/>
</dbReference>
<dbReference type="PANTHER" id="PTHR42756">
    <property type="entry name" value="TRANSCRIPTIONAL REGULATOR, MARR"/>
    <property type="match status" value="1"/>
</dbReference>
<evidence type="ECO:0000256" key="1">
    <source>
        <dbReference type="ARBA" id="ARBA00023015"/>
    </source>
</evidence>
<dbReference type="PROSITE" id="PS50995">
    <property type="entry name" value="HTH_MARR_2"/>
    <property type="match status" value="1"/>
</dbReference>
<dbReference type="PANTHER" id="PTHR42756:SF1">
    <property type="entry name" value="TRANSCRIPTIONAL REPRESSOR OF EMRAB OPERON"/>
    <property type="match status" value="1"/>
</dbReference>
<dbReference type="Gene3D" id="1.10.10.10">
    <property type="entry name" value="Winged helix-like DNA-binding domain superfamily/Winged helix DNA-binding domain"/>
    <property type="match status" value="1"/>
</dbReference>
<accession>A0A4R5NHT9</accession>
<keyword evidence="3" id="KW-0804">Transcription</keyword>
<evidence type="ECO:0000313" key="6">
    <source>
        <dbReference type="Proteomes" id="UP000295257"/>
    </source>
</evidence>